<evidence type="ECO:0000259" key="1">
    <source>
        <dbReference type="Pfam" id="PF13843"/>
    </source>
</evidence>
<comment type="caution">
    <text evidence="2">The sequence shown here is derived from an EMBL/GenBank/DDBJ whole genome shotgun (WGS) entry which is preliminary data.</text>
</comment>
<dbReference type="EMBL" id="JALLPB020000099">
    <property type="protein sequence ID" value="KAL3817622.1"/>
    <property type="molecule type" value="Genomic_DNA"/>
</dbReference>
<sequence length="181" mass="20865">MLEMTKPIHRKGRVVVGDSGFCVWEGVVECHKRGGWFQAYVKKRGNWPRGVPGAAIDLYFNDAEHDNAPFFIHCCRDSKYVSKIMSTHGMLETVQDHPTSPGQWNSFKYTKPFSRYSKSKHWVNNVNNCHHDPISLEEVWGTKWWAMRQVTFLCSVAEVNAVQSRARGKNKGADPQQWPNR</sequence>
<proteinExistence type="predicted"/>
<organism evidence="2 3">
    <name type="scientific">Cyclostephanos tholiformis</name>
    <dbReference type="NCBI Taxonomy" id="382380"/>
    <lineage>
        <taxon>Eukaryota</taxon>
        <taxon>Sar</taxon>
        <taxon>Stramenopiles</taxon>
        <taxon>Ochrophyta</taxon>
        <taxon>Bacillariophyta</taxon>
        <taxon>Coscinodiscophyceae</taxon>
        <taxon>Thalassiosirophycidae</taxon>
        <taxon>Stephanodiscales</taxon>
        <taxon>Stephanodiscaceae</taxon>
        <taxon>Cyclostephanos</taxon>
    </lineage>
</organism>
<gene>
    <name evidence="2" type="ORF">ACHAXA_006511</name>
</gene>
<name>A0ABD3RZJ1_9STRA</name>
<dbReference type="Proteomes" id="UP001530377">
    <property type="component" value="Unassembled WGS sequence"/>
</dbReference>
<dbReference type="AlphaFoldDB" id="A0ABD3RZJ1"/>
<feature type="domain" description="PiggyBac transposable element-derived protein" evidence="1">
    <location>
        <begin position="2"/>
        <end position="161"/>
    </location>
</feature>
<accession>A0ABD3RZJ1</accession>
<keyword evidence="3" id="KW-1185">Reference proteome</keyword>
<protein>
    <recommendedName>
        <fullName evidence="1">PiggyBac transposable element-derived protein domain-containing protein</fullName>
    </recommendedName>
</protein>
<dbReference type="Pfam" id="PF13843">
    <property type="entry name" value="DDE_Tnp_1_7"/>
    <property type="match status" value="1"/>
</dbReference>
<evidence type="ECO:0000313" key="3">
    <source>
        <dbReference type="Proteomes" id="UP001530377"/>
    </source>
</evidence>
<dbReference type="InterPro" id="IPR029526">
    <property type="entry name" value="PGBD"/>
</dbReference>
<reference evidence="2 3" key="1">
    <citation type="submission" date="2024-10" db="EMBL/GenBank/DDBJ databases">
        <title>Updated reference genomes for cyclostephanoid diatoms.</title>
        <authorList>
            <person name="Roberts W.R."/>
            <person name="Alverson A.J."/>
        </authorList>
    </citation>
    <scope>NUCLEOTIDE SEQUENCE [LARGE SCALE GENOMIC DNA]</scope>
    <source>
        <strain evidence="2 3">AJA228-03</strain>
    </source>
</reference>
<evidence type="ECO:0000313" key="2">
    <source>
        <dbReference type="EMBL" id="KAL3817622.1"/>
    </source>
</evidence>